<evidence type="ECO:0000259" key="3">
    <source>
        <dbReference type="PROSITE" id="PS50157"/>
    </source>
</evidence>
<reference evidence="6" key="1">
    <citation type="submission" date="2017-02" db="UniProtKB">
        <authorList>
            <consortium name="WormBaseParasite"/>
        </authorList>
    </citation>
    <scope>IDENTIFICATION</scope>
</reference>
<evidence type="ECO:0000313" key="6">
    <source>
        <dbReference type="WBParaSite" id="HNAJ_0001259601-mRNA-1"/>
    </source>
</evidence>
<dbReference type="EMBL" id="UZAE01014450">
    <property type="protein sequence ID" value="VDO13483.1"/>
    <property type="molecule type" value="Genomic_DNA"/>
</dbReference>
<feature type="region of interest" description="Disordered" evidence="2">
    <location>
        <begin position="51"/>
        <end position="123"/>
    </location>
</feature>
<reference evidence="4 5" key="2">
    <citation type="submission" date="2018-11" db="EMBL/GenBank/DDBJ databases">
        <authorList>
            <consortium name="Pathogen Informatics"/>
        </authorList>
    </citation>
    <scope>NUCLEOTIDE SEQUENCE [LARGE SCALE GENOMIC DNA]</scope>
</reference>
<feature type="domain" description="C2H2-type" evidence="3">
    <location>
        <begin position="27"/>
        <end position="58"/>
    </location>
</feature>
<dbReference type="PROSITE" id="PS50157">
    <property type="entry name" value="ZINC_FINGER_C2H2_2"/>
    <property type="match status" value="1"/>
</dbReference>
<keyword evidence="5" id="KW-1185">Reference proteome</keyword>
<sequence>MLVTVVTSIRCEAPYVSCDRHLLGNIYQCTEDPKCRRTYMSQRDLEAHIKHRHKKPTKVALPSSSNQVKVPPLPSVIRSPPQASYSSSSVKLQTNFSVPPPPPPPSLLLSGGPTTNAPPPSHPHNALLVAPPPSHPMGMGTTNTGAGDFATIAALAAAIQANPNALAASLAVAGGLNVSSIV</sequence>
<dbReference type="InterPro" id="IPR013087">
    <property type="entry name" value="Znf_C2H2_type"/>
</dbReference>
<evidence type="ECO:0000313" key="5">
    <source>
        <dbReference type="Proteomes" id="UP000278807"/>
    </source>
</evidence>
<keyword evidence="1" id="KW-0863">Zinc-finger</keyword>
<dbReference type="Gene3D" id="6.10.140.2210">
    <property type="match status" value="1"/>
</dbReference>
<keyword evidence="1" id="KW-0479">Metal-binding</keyword>
<protein>
    <submittedName>
        <fullName evidence="6">C2H2-type domain-containing protein</fullName>
    </submittedName>
</protein>
<dbReference type="GO" id="GO:0008270">
    <property type="term" value="F:zinc ion binding"/>
    <property type="evidence" value="ECO:0007669"/>
    <property type="project" value="UniProtKB-KW"/>
</dbReference>
<dbReference type="OrthoDB" id="547746at2759"/>
<dbReference type="InterPro" id="IPR041042">
    <property type="entry name" value="Znf_Hakai"/>
</dbReference>
<gene>
    <name evidence="4" type="ORF">HNAJ_LOCUS12578</name>
</gene>
<evidence type="ECO:0000313" key="4">
    <source>
        <dbReference type="EMBL" id="VDO13483.1"/>
    </source>
</evidence>
<organism evidence="6">
    <name type="scientific">Rodentolepis nana</name>
    <name type="common">Dwarf tapeworm</name>
    <name type="synonym">Hymenolepis nana</name>
    <dbReference type="NCBI Taxonomy" id="102285"/>
    <lineage>
        <taxon>Eukaryota</taxon>
        <taxon>Metazoa</taxon>
        <taxon>Spiralia</taxon>
        <taxon>Lophotrochozoa</taxon>
        <taxon>Platyhelminthes</taxon>
        <taxon>Cestoda</taxon>
        <taxon>Eucestoda</taxon>
        <taxon>Cyclophyllidea</taxon>
        <taxon>Hymenolepididae</taxon>
        <taxon>Rodentolepis</taxon>
    </lineage>
</organism>
<dbReference type="AlphaFoldDB" id="A0A0R3TXK1"/>
<dbReference type="WBParaSite" id="HNAJ_0001259601-mRNA-1">
    <property type="protein sequence ID" value="HNAJ_0001259601-mRNA-1"/>
    <property type="gene ID" value="HNAJ_0001259601"/>
</dbReference>
<keyword evidence="1" id="KW-0862">Zinc</keyword>
<accession>A0A0R3TXK1</accession>
<proteinExistence type="predicted"/>
<name>A0A0R3TXK1_RODNA</name>
<evidence type="ECO:0000256" key="2">
    <source>
        <dbReference type="SAM" id="MobiDB-lite"/>
    </source>
</evidence>
<dbReference type="Proteomes" id="UP000278807">
    <property type="component" value="Unassembled WGS sequence"/>
</dbReference>
<evidence type="ECO:0000256" key="1">
    <source>
        <dbReference type="PROSITE-ProRule" id="PRU00042"/>
    </source>
</evidence>
<dbReference type="STRING" id="102285.A0A0R3TXK1"/>
<dbReference type="Pfam" id="PF18408">
    <property type="entry name" value="zf_Hakai"/>
    <property type="match status" value="1"/>
</dbReference>